<dbReference type="PANTHER" id="PTHR30595:SF6">
    <property type="entry name" value="SCHLAFEN ALBA-2 DOMAIN-CONTAINING PROTEIN"/>
    <property type="match status" value="1"/>
</dbReference>
<gene>
    <name evidence="1" type="ORF">SAMN04489866_102209</name>
</gene>
<dbReference type="GO" id="GO:0004386">
    <property type="term" value="F:helicase activity"/>
    <property type="evidence" value="ECO:0007669"/>
    <property type="project" value="UniProtKB-KW"/>
</dbReference>
<dbReference type="STRING" id="2741.SAMN04489866_102209"/>
<keyword evidence="1" id="KW-0347">Helicase</keyword>
<dbReference type="AlphaFoldDB" id="A0A1G6TQJ1"/>
<dbReference type="RefSeq" id="WP_242868936.1">
    <property type="nucleotide sequence ID" value="NZ_FNAF01000002.1"/>
</dbReference>
<keyword evidence="2" id="KW-1185">Reference proteome</keyword>
<sequence length="228" mass="26073">MHLVFGYALGFEYLMKIIETLLPSREVISGALRENKTAYPLIAIREIIANALIHQEFTFRGTGPVIELFPNRIEVTNPGQPLVDIYRIIDNPPRSRNERLAALMRRLKMCEELGTGWDKIVIQCELFQLPAPRISLYDENTKVTLYSKKLFSDLTLDDRLWSCYLHACIKYIEGDYLTNSSLRKRFGVSSSSSSSISRVIKASIDKGYIKPLDPDTAPKHMKYVPTWA</sequence>
<accession>A0A1G6TQJ1</accession>
<dbReference type="EMBL" id="FNAF01000002">
    <property type="protein sequence ID" value="SDD31320.1"/>
    <property type="molecule type" value="Genomic_DNA"/>
</dbReference>
<name>A0A1G6TQJ1_PEPNI</name>
<dbReference type="Pfam" id="PF13749">
    <property type="entry name" value="HATPase_c_4"/>
    <property type="match status" value="1"/>
</dbReference>
<keyword evidence="1" id="KW-0378">Hydrolase</keyword>
<dbReference type="Proteomes" id="UP000198995">
    <property type="component" value="Unassembled WGS sequence"/>
</dbReference>
<proteinExistence type="predicted"/>
<dbReference type="Gene3D" id="3.30.565.60">
    <property type="match status" value="1"/>
</dbReference>
<dbReference type="PANTHER" id="PTHR30595">
    <property type="entry name" value="GLPR-RELATED TRANSCRIPTIONAL REPRESSOR"/>
    <property type="match status" value="1"/>
</dbReference>
<organism evidence="1 2">
    <name type="scientific">Peptococcus niger</name>
    <dbReference type="NCBI Taxonomy" id="2741"/>
    <lineage>
        <taxon>Bacteria</taxon>
        <taxon>Bacillati</taxon>
        <taxon>Bacillota</taxon>
        <taxon>Clostridia</taxon>
        <taxon>Eubacteriales</taxon>
        <taxon>Peptococcaceae</taxon>
        <taxon>Peptococcus</taxon>
    </lineage>
</organism>
<reference evidence="1 2" key="1">
    <citation type="submission" date="2016-10" db="EMBL/GenBank/DDBJ databases">
        <authorList>
            <person name="de Groot N.N."/>
        </authorList>
    </citation>
    <scope>NUCLEOTIDE SEQUENCE [LARGE SCALE GENOMIC DNA]</scope>
    <source>
        <strain evidence="1 2">DSM 20475</strain>
    </source>
</reference>
<evidence type="ECO:0000313" key="2">
    <source>
        <dbReference type="Proteomes" id="UP000198995"/>
    </source>
</evidence>
<evidence type="ECO:0000313" key="1">
    <source>
        <dbReference type="EMBL" id="SDD31320.1"/>
    </source>
</evidence>
<dbReference type="InterPro" id="IPR038475">
    <property type="entry name" value="RecG_C_sf"/>
</dbReference>
<keyword evidence="1" id="KW-0067">ATP-binding</keyword>
<keyword evidence="1" id="KW-0547">Nucleotide-binding</keyword>
<protein>
    <submittedName>
        <fullName evidence="1">Putative ATP-dependent DNA helicase recG C-terminal</fullName>
    </submittedName>
</protein>